<dbReference type="OrthoDB" id="370281at2759"/>
<dbReference type="AlphaFoldDB" id="A0A2P6NMN3"/>
<dbReference type="GO" id="GO:0012505">
    <property type="term" value="C:endomembrane system"/>
    <property type="evidence" value="ECO:0007669"/>
    <property type="project" value="UniProtKB-SubCell"/>
</dbReference>
<protein>
    <recommendedName>
        <fullName evidence="8">Major facilitator superfamily (MFS) profile domain-containing protein</fullName>
    </recommendedName>
</protein>
<dbReference type="InterPro" id="IPR020846">
    <property type="entry name" value="MFS_dom"/>
</dbReference>
<dbReference type="SUPFAM" id="SSF103473">
    <property type="entry name" value="MFS general substrate transporter"/>
    <property type="match status" value="1"/>
</dbReference>
<comment type="subcellular location">
    <subcellularLocation>
        <location evidence="1">Endomembrane system</location>
        <topology evidence="1">Multi-pass membrane protein</topology>
    </subcellularLocation>
</comment>
<keyword evidence="10" id="KW-1185">Reference proteome</keyword>
<dbReference type="PANTHER" id="PTHR23510">
    <property type="entry name" value="INNER MEMBRANE TRANSPORT PROTEIN YAJR"/>
    <property type="match status" value="1"/>
</dbReference>
<evidence type="ECO:0000256" key="5">
    <source>
        <dbReference type="ARBA" id="ARBA00023136"/>
    </source>
</evidence>
<accession>A0A2P6NMN3</accession>
<dbReference type="EMBL" id="MDYQ01000048">
    <property type="protein sequence ID" value="PRP85230.1"/>
    <property type="molecule type" value="Genomic_DNA"/>
</dbReference>
<evidence type="ECO:0000256" key="1">
    <source>
        <dbReference type="ARBA" id="ARBA00004127"/>
    </source>
</evidence>
<dbReference type="FunCoup" id="A0A2P6NMN3">
    <property type="interactions" value="149"/>
</dbReference>
<evidence type="ECO:0000313" key="10">
    <source>
        <dbReference type="Proteomes" id="UP000241769"/>
    </source>
</evidence>
<keyword evidence="4 7" id="KW-1133">Transmembrane helix</keyword>
<dbReference type="InterPro" id="IPR011701">
    <property type="entry name" value="MFS"/>
</dbReference>
<feature type="transmembrane region" description="Helical" evidence="7">
    <location>
        <begin position="259"/>
        <end position="280"/>
    </location>
</feature>
<keyword evidence="2" id="KW-0813">Transport</keyword>
<feature type="transmembrane region" description="Helical" evidence="7">
    <location>
        <begin position="228"/>
        <end position="247"/>
    </location>
</feature>
<dbReference type="InParanoid" id="A0A2P6NMN3"/>
<feature type="transmembrane region" description="Helical" evidence="7">
    <location>
        <begin position="564"/>
        <end position="587"/>
    </location>
</feature>
<sequence>MSHRPLNHHSPFLLFFRGKGCPPLGSAPKSLQSSTWCRKNHRLNGRLEASVQYTCKLLQDTGLPFHTTMLSLAIEQLIIFLTQWRADTPPSPPPPDGPTYVPLRDLIVSRNTASRIAQRGTSYALIQSCTLKKATMSSTASGSHIQRDSYYSGEKSVHYAEEEEEQKQSQKLLQPTTPTPQPTNRYLGGIALMLFITFLSSVVFSIVLPSILPFLKSFGLDDTEASTMTGWAVCLNSAGSFISSPILGWWADKRSTREVVAVSLIIMIFGNIMYSLAYAADHYAKFVMLGARFIVGLAAGNYAVAQTYLSYATDMNNRTLVMGLNSLFTILGFVIGPAFSLVTTLSFLQYEGNGIKVDSNTSPGYLSAIFSLLAIFSLVFLKEVSADRRAKNVSGTNSKPGSVVGSGFYNGAGSIKSFSQILKLRKEKQPVPWMGVTVCLILYFIYTAAFTVFETIGTSYTLDSYQWGTTQNSYLYMGLGGICIISIVLLQVGLYVSSDRTLLVITTLIAAGGFGAFINYPVESVPEWRFGLGVALVSAGYATSVALLIALYTKILDGLDQGMFMGWLSSSGSVARMIGPLSATYIYNYKGALWIFTIMCSMMTLAFVITIGAYRKLAYKNSHGYQQIE</sequence>
<feature type="transmembrane region" description="Helical" evidence="7">
    <location>
        <begin position="362"/>
        <end position="381"/>
    </location>
</feature>
<dbReference type="InterPro" id="IPR036259">
    <property type="entry name" value="MFS_trans_sf"/>
</dbReference>
<evidence type="ECO:0000256" key="7">
    <source>
        <dbReference type="SAM" id="Phobius"/>
    </source>
</evidence>
<evidence type="ECO:0000256" key="6">
    <source>
        <dbReference type="SAM" id="MobiDB-lite"/>
    </source>
</evidence>
<evidence type="ECO:0000259" key="8">
    <source>
        <dbReference type="PROSITE" id="PS50850"/>
    </source>
</evidence>
<reference evidence="9 10" key="1">
    <citation type="journal article" date="2018" name="Genome Biol. Evol.">
        <title>Multiple Roots of Fruiting Body Formation in Amoebozoa.</title>
        <authorList>
            <person name="Hillmann F."/>
            <person name="Forbes G."/>
            <person name="Novohradska S."/>
            <person name="Ferling I."/>
            <person name="Riege K."/>
            <person name="Groth M."/>
            <person name="Westermann M."/>
            <person name="Marz M."/>
            <person name="Spaller T."/>
            <person name="Winckler T."/>
            <person name="Schaap P."/>
            <person name="Glockner G."/>
        </authorList>
    </citation>
    <scope>NUCLEOTIDE SEQUENCE [LARGE SCALE GENOMIC DNA]</scope>
    <source>
        <strain evidence="9 10">Jena</strain>
    </source>
</reference>
<feature type="transmembrane region" description="Helical" evidence="7">
    <location>
        <begin position="593"/>
        <end position="614"/>
    </location>
</feature>
<dbReference type="Gene3D" id="1.20.1250.20">
    <property type="entry name" value="MFS general substrate transporter like domains"/>
    <property type="match status" value="1"/>
</dbReference>
<evidence type="ECO:0000256" key="4">
    <source>
        <dbReference type="ARBA" id="ARBA00022989"/>
    </source>
</evidence>
<proteinExistence type="predicted"/>
<keyword evidence="5 7" id="KW-0472">Membrane</keyword>
<dbReference type="PROSITE" id="PS50850">
    <property type="entry name" value="MFS"/>
    <property type="match status" value="1"/>
</dbReference>
<dbReference type="PANTHER" id="PTHR23510:SF3">
    <property type="entry name" value="MAJOR FACILITATOR SUPERFAMILY DOMAIN-CONTAINING PROTEIN 8"/>
    <property type="match status" value="1"/>
</dbReference>
<dbReference type="STRING" id="1890364.A0A2P6NMN3"/>
<feature type="transmembrane region" description="Helical" evidence="7">
    <location>
        <begin position="186"/>
        <end position="208"/>
    </location>
</feature>
<feature type="transmembrane region" description="Helical" evidence="7">
    <location>
        <begin position="286"/>
        <end position="305"/>
    </location>
</feature>
<feature type="domain" description="Major facilitator superfamily (MFS) profile" evidence="8">
    <location>
        <begin position="189"/>
        <end position="618"/>
    </location>
</feature>
<feature type="transmembrane region" description="Helical" evidence="7">
    <location>
        <begin position="502"/>
        <end position="522"/>
    </location>
</feature>
<organism evidence="9 10">
    <name type="scientific">Planoprotostelium fungivorum</name>
    <dbReference type="NCBI Taxonomy" id="1890364"/>
    <lineage>
        <taxon>Eukaryota</taxon>
        <taxon>Amoebozoa</taxon>
        <taxon>Evosea</taxon>
        <taxon>Variosea</taxon>
        <taxon>Cavosteliida</taxon>
        <taxon>Cavosteliaceae</taxon>
        <taxon>Planoprotostelium</taxon>
    </lineage>
</organism>
<name>A0A2P6NMN3_9EUKA</name>
<dbReference type="InterPro" id="IPR051068">
    <property type="entry name" value="MFS_Domain-Containing_Protein"/>
</dbReference>
<gene>
    <name evidence="9" type="ORF">PROFUN_07000</name>
</gene>
<dbReference type="Pfam" id="PF07690">
    <property type="entry name" value="MFS_1"/>
    <property type="match status" value="1"/>
</dbReference>
<dbReference type="GO" id="GO:0005765">
    <property type="term" value="C:lysosomal membrane"/>
    <property type="evidence" value="ECO:0007669"/>
    <property type="project" value="TreeGrafter"/>
</dbReference>
<feature type="transmembrane region" description="Helical" evidence="7">
    <location>
        <begin position="431"/>
        <end position="453"/>
    </location>
</feature>
<feature type="transmembrane region" description="Helical" evidence="7">
    <location>
        <begin position="528"/>
        <end position="552"/>
    </location>
</feature>
<dbReference type="GO" id="GO:0022857">
    <property type="term" value="F:transmembrane transporter activity"/>
    <property type="evidence" value="ECO:0007669"/>
    <property type="project" value="InterPro"/>
</dbReference>
<comment type="caution">
    <text evidence="9">The sequence shown here is derived from an EMBL/GenBank/DDBJ whole genome shotgun (WGS) entry which is preliminary data.</text>
</comment>
<feature type="transmembrane region" description="Helical" evidence="7">
    <location>
        <begin position="473"/>
        <end position="495"/>
    </location>
</feature>
<keyword evidence="3 7" id="KW-0812">Transmembrane</keyword>
<evidence type="ECO:0000256" key="2">
    <source>
        <dbReference type="ARBA" id="ARBA00022448"/>
    </source>
</evidence>
<evidence type="ECO:0000313" key="9">
    <source>
        <dbReference type="EMBL" id="PRP85230.1"/>
    </source>
</evidence>
<dbReference type="Proteomes" id="UP000241769">
    <property type="component" value="Unassembled WGS sequence"/>
</dbReference>
<feature type="region of interest" description="Disordered" evidence="6">
    <location>
        <begin position="156"/>
        <end position="180"/>
    </location>
</feature>
<evidence type="ECO:0000256" key="3">
    <source>
        <dbReference type="ARBA" id="ARBA00022692"/>
    </source>
</evidence>
<feature type="transmembrane region" description="Helical" evidence="7">
    <location>
        <begin position="326"/>
        <end position="350"/>
    </location>
</feature>